<dbReference type="AlphaFoldDB" id="A0A921NB18"/>
<comment type="caution">
    <text evidence="2">The sequence shown here is derived from an EMBL/GenBank/DDBJ whole genome shotgun (WGS) entry which is preliminary data.</text>
</comment>
<dbReference type="EMBL" id="DYTV01000011">
    <property type="protein sequence ID" value="HJH10288.1"/>
    <property type="molecule type" value="Genomic_DNA"/>
</dbReference>
<keyword evidence="1" id="KW-0472">Membrane</keyword>
<evidence type="ECO:0000313" key="2">
    <source>
        <dbReference type="EMBL" id="HJH10288.1"/>
    </source>
</evidence>
<evidence type="ECO:0000313" key="3">
    <source>
        <dbReference type="Proteomes" id="UP000700212"/>
    </source>
</evidence>
<dbReference type="Proteomes" id="UP000700212">
    <property type="component" value="Unassembled WGS sequence"/>
</dbReference>
<sequence>MHQWKTIALLALGTSCIMLGFVIFAFFTLDRKLTQKDTEIAQLTREIAMLQAPTIEETPQASAAEQPPTLEDEVTTIDAPKTVTTVENVAPAPVAAPSYKEQLAQYAPHLTQIYFVETYAFDGVSYHLLHEMYNNAEVRGIYEEAHSRIQYIFNEMNDVLQSVLPPQQLAQFDEEQRVWQQMIDARVAELRSHGGSAVGGNVATYLYDETMLRCKDILHNYFDVVEITGTLPY</sequence>
<accession>A0A921NB18</accession>
<gene>
    <name evidence="2" type="ORF">K8V30_01115</name>
</gene>
<protein>
    <recommendedName>
        <fullName evidence="4">Lysozyme inhibitor LprI N-terminal domain-containing protein</fullName>
    </recommendedName>
</protein>
<feature type="transmembrane region" description="Helical" evidence="1">
    <location>
        <begin position="6"/>
        <end position="29"/>
    </location>
</feature>
<evidence type="ECO:0008006" key="4">
    <source>
        <dbReference type="Google" id="ProtNLM"/>
    </source>
</evidence>
<reference evidence="2" key="1">
    <citation type="journal article" date="2021" name="PeerJ">
        <title>Extensive microbial diversity within the chicken gut microbiome revealed by metagenomics and culture.</title>
        <authorList>
            <person name="Gilroy R."/>
            <person name="Ravi A."/>
            <person name="Getino M."/>
            <person name="Pursley I."/>
            <person name="Horton D.L."/>
            <person name="Alikhan N.F."/>
            <person name="Baker D."/>
            <person name="Gharbi K."/>
            <person name="Hall N."/>
            <person name="Watson M."/>
            <person name="Adriaenssens E.M."/>
            <person name="Foster-Nyarko E."/>
            <person name="Jarju S."/>
            <person name="Secka A."/>
            <person name="Antonio M."/>
            <person name="Oren A."/>
            <person name="Chaudhuri R.R."/>
            <person name="La Ragione R."/>
            <person name="Hildebrand F."/>
            <person name="Pallen M.J."/>
        </authorList>
    </citation>
    <scope>NUCLEOTIDE SEQUENCE</scope>
    <source>
        <strain evidence="2">CHK160-4876</strain>
    </source>
</reference>
<proteinExistence type="predicted"/>
<keyword evidence="1" id="KW-0812">Transmembrane</keyword>
<organism evidence="2 3">
    <name type="scientific">Metalysinibacillus jejuensis</name>
    <dbReference type="NCBI Taxonomy" id="914327"/>
    <lineage>
        <taxon>Bacteria</taxon>
        <taxon>Bacillati</taxon>
        <taxon>Bacillota</taxon>
        <taxon>Bacilli</taxon>
        <taxon>Bacillales</taxon>
        <taxon>Caryophanaceae</taxon>
        <taxon>Metalysinibacillus</taxon>
    </lineage>
</organism>
<evidence type="ECO:0000256" key="1">
    <source>
        <dbReference type="SAM" id="Phobius"/>
    </source>
</evidence>
<name>A0A921NB18_9BACL</name>
<dbReference type="PROSITE" id="PS51257">
    <property type="entry name" value="PROKAR_LIPOPROTEIN"/>
    <property type="match status" value="1"/>
</dbReference>
<reference evidence="2" key="2">
    <citation type="submission" date="2021-09" db="EMBL/GenBank/DDBJ databases">
        <authorList>
            <person name="Gilroy R."/>
        </authorList>
    </citation>
    <scope>NUCLEOTIDE SEQUENCE</scope>
    <source>
        <strain evidence="2">CHK160-4876</strain>
    </source>
</reference>
<keyword evidence="1" id="KW-1133">Transmembrane helix</keyword>